<dbReference type="AlphaFoldDB" id="A0A835AW19"/>
<keyword evidence="2" id="KW-0677">Repeat</keyword>
<dbReference type="Pfam" id="PF01344">
    <property type="entry name" value="Kelch_1"/>
    <property type="match status" value="2"/>
</dbReference>
<comment type="caution">
    <text evidence="3">The sequence shown here is derived from an EMBL/GenBank/DDBJ whole genome shotgun (WGS) entry which is preliminary data.</text>
</comment>
<dbReference type="GO" id="GO:0005634">
    <property type="term" value="C:nucleus"/>
    <property type="evidence" value="ECO:0007669"/>
    <property type="project" value="TreeGrafter"/>
</dbReference>
<evidence type="ECO:0000256" key="1">
    <source>
        <dbReference type="ARBA" id="ARBA00022441"/>
    </source>
</evidence>
<evidence type="ECO:0000313" key="4">
    <source>
        <dbReference type="Proteomes" id="UP000636709"/>
    </source>
</evidence>
<protein>
    <submittedName>
        <fullName evidence="3">Uncharacterized protein</fullName>
    </submittedName>
</protein>
<dbReference type="OrthoDB" id="191037at2759"/>
<evidence type="ECO:0000256" key="2">
    <source>
        <dbReference type="ARBA" id="ARBA00022737"/>
    </source>
</evidence>
<sequence>MTLSFWKYKEEQHGDGRLKYWVYFLCDFARLNAYDIDRQLWFQVPRIIKDACPMDGYKDSIAMGRNLLVFFKGKGVEHTQFCQFKYTIEHNYWSWAPPMNCPRSLFGSASVGHKAYLAGGIDYHGTVLSSAETYDCLQKRLDPLPSMNRARMLCSGVFMDGKVYVIGGKGSNNEELTCGEEYDFESWRVIEKMTEGLHVRVKSFGAPPLVAVVNNELYGADYIEKNVKKYDKKNNRWITLGRWPESITSSSRNGWGICFKACGEQLIMIGWATVFSTTWLSEPMVELYSWVPDGRPPAWNLIASKRGTRGSEYHAAVISC</sequence>
<dbReference type="InterPro" id="IPR052439">
    <property type="entry name" value="F-box/Kelch-repeat"/>
</dbReference>
<gene>
    <name evidence="3" type="ORF">HU200_049005</name>
</gene>
<proteinExistence type="predicted"/>
<dbReference type="InterPro" id="IPR006652">
    <property type="entry name" value="Kelch_1"/>
</dbReference>
<name>A0A835AW19_9POAL</name>
<dbReference type="PANTHER" id="PTHR46122:SF25">
    <property type="entry name" value="REPEAT-CONTAINING F-BOX FAMILY PROTEIN, PUTATIVE, EXPRESSED-RELATED"/>
    <property type="match status" value="1"/>
</dbReference>
<dbReference type="SUPFAM" id="SSF117281">
    <property type="entry name" value="Kelch motif"/>
    <property type="match status" value="1"/>
</dbReference>
<reference evidence="3" key="1">
    <citation type="submission" date="2020-07" db="EMBL/GenBank/DDBJ databases">
        <title>Genome sequence and genetic diversity analysis of an under-domesticated orphan crop, white fonio (Digitaria exilis).</title>
        <authorList>
            <person name="Bennetzen J.L."/>
            <person name="Chen S."/>
            <person name="Ma X."/>
            <person name="Wang X."/>
            <person name="Yssel A.E.J."/>
            <person name="Chaluvadi S.R."/>
            <person name="Johnson M."/>
            <person name="Gangashetty P."/>
            <person name="Hamidou F."/>
            <person name="Sanogo M.D."/>
            <person name="Zwaenepoel A."/>
            <person name="Wallace J."/>
            <person name="Van De Peer Y."/>
            <person name="Van Deynze A."/>
        </authorList>
    </citation>
    <scope>NUCLEOTIDE SEQUENCE</scope>
    <source>
        <tissue evidence="3">Leaves</tissue>
    </source>
</reference>
<dbReference type="PANTHER" id="PTHR46122">
    <property type="entry name" value="GALACTOSE OXIDASE/KELCH REPEAT PROTEIN-RELATED"/>
    <property type="match status" value="1"/>
</dbReference>
<dbReference type="Gene3D" id="2.120.10.80">
    <property type="entry name" value="Kelch-type beta propeller"/>
    <property type="match status" value="1"/>
</dbReference>
<dbReference type="Proteomes" id="UP000636709">
    <property type="component" value="Unassembled WGS sequence"/>
</dbReference>
<keyword evidence="4" id="KW-1185">Reference proteome</keyword>
<organism evidence="3 4">
    <name type="scientific">Digitaria exilis</name>
    <dbReference type="NCBI Taxonomy" id="1010633"/>
    <lineage>
        <taxon>Eukaryota</taxon>
        <taxon>Viridiplantae</taxon>
        <taxon>Streptophyta</taxon>
        <taxon>Embryophyta</taxon>
        <taxon>Tracheophyta</taxon>
        <taxon>Spermatophyta</taxon>
        <taxon>Magnoliopsida</taxon>
        <taxon>Liliopsida</taxon>
        <taxon>Poales</taxon>
        <taxon>Poaceae</taxon>
        <taxon>PACMAD clade</taxon>
        <taxon>Panicoideae</taxon>
        <taxon>Panicodae</taxon>
        <taxon>Paniceae</taxon>
        <taxon>Anthephorinae</taxon>
        <taxon>Digitaria</taxon>
    </lineage>
</organism>
<dbReference type="InterPro" id="IPR015915">
    <property type="entry name" value="Kelch-typ_b-propeller"/>
</dbReference>
<evidence type="ECO:0000313" key="3">
    <source>
        <dbReference type="EMBL" id="KAF8673440.1"/>
    </source>
</evidence>
<accession>A0A835AW19</accession>
<dbReference type="SMART" id="SM00612">
    <property type="entry name" value="Kelch"/>
    <property type="match status" value="1"/>
</dbReference>
<dbReference type="EMBL" id="JACEFO010002208">
    <property type="protein sequence ID" value="KAF8673440.1"/>
    <property type="molecule type" value="Genomic_DNA"/>
</dbReference>
<keyword evidence="1" id="KW-0880">Kelch repeat</keyword>